<evidence type="ECO:0000313" key="1">
    <source>
        <dbReference type="EMBL" id="KAA6367404.1"/>
    </source>
</evidence>
<gene>
    <name evidence="1" type="ORF">EZS28_037068</name>
</gene>
<sequence>MSIIGYGDGGTGWNCVFVNVDHTEKM</sequence>
<feature type="non-terminal residue" evidence="1">
    <location>
        <position position="26"/>
    </location>
</feature>
<dbReference type="EMBL" id="SNRW01018367">
    <property type="protein sequence ID" value="KAA6367404.1"/>
    <property type="molecule type" value="Genomic_DNA"/>
</dbReference>
<dbReference type="AlphaFoldDB" id="A0A5J4UB17"/>
<organism evidence="1 2">
    <name type="scientific">Streblomastix strix</name>
    <dbReference type="NCBI Taxonomy" id="222440"/>
    <lineage>
        <taxon>Eukaryota</taxon>
        <taxon>Metamonada</taxon>
        <taxon>Preaxostyla</taxon>
        <taxon>Oxymonadida</taxon>
        <taxon>Streblomastigidae</taxon>
        <taxon>Streblomastix</taxon>
    </lineage>
</organism>
<protein>
    <submittedName>
        <fullName evidence="1">Uncharacterized protein</fullName>
    </submittedName>
</protein>
<reference evidence="1 2" key="1">
    <citation type="submission" date="2019-03" db="EMBL/GenBank/DDBJ databases">
        <title>Single cell metagenomics reveals metabolic interactions within the superorganism composed of flagellate Streblomastix strix and complex community of Bacteroidetes bacteria on its surface.</title>
        <authorList>
            <person name="Treitli S.C."/>
            <person name="Kolisko M."/>
            <person name="Husnik F."/>
            <person name="Keeling P."/>
            <person name="Hampl V."/>
        </authorList>
    </citation>
    <scope>NUCLEOTIDE SEQUENCE [LARGE SCALE GENOMIC DNA]</scope>
    <source>
        <strain evidence="1">ST1C</strain>
    </source>
</reference>
<evidence type="ECO:0000313" key="2">
    <source>
        <dbReference type="Proteomes" id="UP000324800"/>
    </source>
</evidence>
<name>A0A5J4UB17_9EUKA</name>
<dbReference type="Proteomes" id="UP000324800">
    <property type="component" value="Unassembled WGS sequence"/>
</dbReference>
<accession>A0A5J4UB17</accession>
<comment type="caution">
    <text evidence="1">The sequence shown here is derived from an EMBL/GenBank/DDBJ whole genome shotgun (WGS) entry which is preliminary data.</text>
</comment>
<proteinExistence type="predicted"/>